<evidence type="ECO:0000256" key="5">
    <source>
        <dbReference type="SAM" id="SignalP"/>
    </source>
</evidence>
<organism evidence="6 7">
    <name type="scientific">Labrus bergylta</name>
    <name type="common">ballan wrasse</name>
    <dbReference type="NCBI Taxonomy" id="56723"/>
    <lineage>
        <taxon>Eukaryota</taxon>
        <taxon>Metazoa</taxon>
        <taxon>Chordata</taxon>
        <taxon>Craniata</taxon>
        <taxon>Vertebrata</taxon>
        <taxon>Euteleostomi</taxon>
        <taxon>Actinopterygii</taxon>
        <taxon>Neopterygii</taxon>
        <taxon>Teleostei</taxon>
        <taxon>Neoteleostei</taxon>
        <taxon>Acanthomorphata</taxon>
        <taxon>Eupercaria</taxon>
        <taxon>Labriformes</taxon>
        <taxon>Labridae</taxon>
        <taxon>Labrus</taxon>
    </lineage>
</organism>
<dbReference type="InterPro" id="IPR013783">
    <property type="entry name" value="Ig-like_fold"/>
</dbReference>
<dbReference type="GO" id="GO:0016020">
    <property type="term" value="C:membrane"/>
    <property type="evidence" value="ECO:0007669"/>
    <property type="project" value="UniProtKB-SubCell"/>
</dbReference>
<dbReference type="AlphaFoldDB" id="A0A3Q3EM30"/>
<dbReference type="Ensembl" id="ENSLBET00000009033.1">
    <property type="protein sequence ID" value="ENSLBEP00000008591.1"/>
    <property type="gene ID" value="ENSLBEG00000006646.1"/>
</dbReference>
<comment type="subcellular location">
    <subcellularLocation>
        <location evidence="1">Membrane</location>
    </subcellularLocation>
</comment>
<protein>
    <submittedName>
        <fullName evidence="6">Uncharacterized LOC109995858</fullName>
    </submittedName>
</protein>
<feature type="signal peptide" evidence="5">
    <location>
        <begin position="1"/>
        <end position="21"/>
    </location>
</feature>
<dbReference type="Gene3D" id="2.60.40.10">
    <property type="entry name" value="Immunoglobulins"/>
    <property type="match status" value="5"/>
</dbReference>
<feature type="chain" id="PRO_5018610199" evidence="5">
    <location>
        <begin position="22"/>
        <end position="504"/>
    </location>
</feature>
<dbReference type="Proteomes" id="UP000261660">
    <property type="component" value="Unplaced"/>
</dbReference>
<name>A0A3Q3EM30_9LABR</name>
<evidence type="ECO:0000256" key="1">
    <source>
        <dbReference type="ARBA" id="ARBA00004370"/>
    </source>
</evidence>
<keyword evidence="3" id="KW-0472">Membrane</keyword>
<dbReference type="PANTHER" id="PTHR12080:SF134">
    <property type="entry name" value="CD48 ANTIGEN"/>
    <property type="match status" value="1"/>
</dbReference>
<reference evidence="6" key="1">
    <citation type="submission" date="2025-08" db="UniProtKB">
        <authorList>
            <consortium name="Ensembl"/>
        </authorList>
    </citation>
    <scope>IDENTIFICATION</scope>
</reference>
<keyword evidence="4" id="KW-0325">Glycoprotein</keyword>
<evidence type="ECO:0000313" key="6">
    <source>
        <dbReference type="Ensembl" id="ENSLBEP00000008591.1"/>
    </source>
</evidence>
<evidence type="ECO:0000256" key="2">
    <source>
        <dbReference type="ARBA" id="ARBA00022729"/>
    </source>
</evidence>
<dbReference type="STRING" id="56723.ENSLBEP00000008591"/>
<dbReference type="InterPro" id="IPR015631">
    <property type="entry name" value="CD2/SLAM_rcpt"/>
</dbReference>
<accession>A0A3Q3EM30</accession>
<dbReference type="GeneTree" id="ENSGT00970000194096"/>
<dbReference type="InParanoid" id="A0A3Q3EM30"/>
<sequence length="504" mass="56671">MKMAAAFIVSALLICSSFTSCTETPDADCEQFAPAGGNFTVLLPVKLDATDRLMWKRNGENIFRRHGELMILGKVEDVSEDGSLRLRQVTKEMEGTYEAEVYTQDGKSRGMFQNVLCVQDADCEQFAPAGGDFTLHLPVKLDATDRLMWKRNGENILRSHGELMILGKVEDVSEDGSLRLRQVTKKMEGTYEAEVYTRDGISRGTFQNVLCVQDADCEQFAPAGGDFTVHLPAKLDATDRLMWKRNGENIFRRHGELMILGKVEDVSEDGSLRLRQVTKKMEGTYEAEVYTRDGISRGTFQNVLCVQDADCEQFAPAGGDFTLHLPAKLDATDRLMWKRNGENIFRRHRQLIILGKVEDVSEDGSLRLRQVTKEMEGTYEAEVYTQDGKSRGTFQNVLCVQDADCEQFAPAGGDFTVLLPVKLDATDRLMWKRNGENIFRRHGELMILGKVEDVSEDGSLRLRQVTKKMEGTYEAEVYTRDGISRGTFQNVLCVQGESIELQVA</sequence>
<keyword evidence="7" id="KW-1185">Reference proteome</keyword>
<dbReference type="SUPFAM" id="SSF48726">
    <property type="entry name" value="Immunoglobulin"/>
    <property type="match status" value="5"/>
</dbReference>
<evidence type="ECO:0000256" key="3">
    <source>
        <dbReference type="ARBA" id="ARBA00023136"/>
    </source>
</evidence>
<keyword evidence="2 5" id="KW-0732">Signal</keyword>
<dbReference type="PROSITE" id="PS51257">
    <property type="entry name" value="PROKAR_LIPOPROTEIN"/>
    <property type="match status" value="1"/>
</dbReference>
<dbReference type="PANTHER" id="PTHR12080">
    <property type="entry name" value="SIGNALING LYMPHOCYTIC ACTIVATION MOLECULE"/>
    <property type="match status" value="1"/>
</dbReference>
<evidence type="ECO:0000313" key="7">
    <source>
        <dbReference type="Proteomes" id="UP000261660"/>
    </source>
</evidence>
<reference evidence="6" key="2">
    <citation type="submission" date="2025-09" db="UniProtKB">
        <authorList>
            <consortium name="Ensembl"/>
        </authorList>
    </citation>
    <scope>IDENTIFICATION</scope>
</reference>
<evidence type="ECO:0000256" key="4">
    <source>
        <dbReference type="ARBA" id="ARBA00023180"/>
    </source>
</evidence>
<dbReference type="InterPro" id="IPR036179">
    <property type="entry name" value="Ig-like_dom_sf"/>
</dbReference>
<proteinExistence type="predicted"/>